<dbReference type="PANTHER" id="PTHR33463:SF209">
    <property type="entry name" value="DISEASE RESISTANCE PROTEIN RPS2-LIKE"/>
    <property type="match status" value="1"/>
</dbReference>
<feature type="domain" description="Disease resistance protein At4g27190-like leucine-rich repeats" evidence="2">
    <location>
        <begin position="321"/>
        <end position="438"/>
    </location>
</feature>
<gene>
    <name evidence="3" type="ORF">AYBTSS11_LOCUS14011</name>
</gene>
<feature type="domain" description="Disease resistance protein At4g27190-like leucine-rich repeats" evidence="2">
    <location>
        <begin position="780"/>
        <end position="884"/>
    </location>
</feature>
<feature type="domain" description="Disease resistance protein At4g27190-like leucine-rich repeats" evidence="2">
    <location>
        <begin position="987"/>
        <end position="1078"/>
    </location>
</feature>
<dbReference type="Pfam" id="PF23247">
    <property type="entry name" value="LRR_RPS2"/>
    <property type="match status" value="7"/>
</dbReference>
<dbReference type="PANTHER" id="PTHR33463">
    <property type="entry name" value="NB-ARC DOMAIN-CONTAINING PROTEIN-RELATED"/>
    <property type="match status" value="1"/>
</dbReference>
<evidence type="ECO:0000256" key="1">
    <source>
        <dbReference type="ARBA" id="ARBA00022821"/>
    </source>
</evidence>
<sequence length="1704" mass="196264">MDSLIIEGCNKLENVFPRYMVGRFRSVCNLKVNDCTSMKEIFDLRGCGKPNAEYMMNLQNFHVQALPKLEHVWNGNPEGILNFKNLKKILVQECLNLKHIFPVSIAMGLEQLECLEVRNCGQLKEIVSRVETNEVTFKFPELTTARFFELPNLEGFCGGTHELCCSILNDLSLEQCHKFKLFITELKPFFSPKEVIYNLKSMQIEEHDAYPLKRYMGNYRMHKLEEFQLSGLQDTYILDFFLHRNPNLKRLLLSNCLVKQFVPQISLAEKSGVVPKLKSLKLVNLPSLEKIGFEEYKVLFRMLECLILEECPCLNAIAASSVSFTYLTNLEVKNCDKLSHLMTASTAKSLVQLTTMKVSQCKSMVTIVLEPEHQEKIDFRELKEIELVSLQELESFCGSNLCILTFPSLEKFVVLACDKMETFTSPEQVNSTPVLKQVSVRYGRGEQRSYWKGDLNFTIRHMYKNWALDKDNMSASNPLEALQSSQLKTLVLTNCQYGANAIPTNLFTGLKNLEELEVSSSTIVNVIFDKFETDKMKGYTFPLKKLILRGLPNLKHVWDKDQERIFSFQNLQQVCVTDCHKLETLFPVELAKRIERLQKLEIKKCGGFVQIVQEEKDTIEEEFSFPRLSTLNLHLLPQLSYFYPGPFTLECPDLDHLEVLFCGNFESFQSPQEAQSSTSVYRQPLFSQKEANFILESLKLDWKNTMMLCNGKFPEDMLHKLVELELDFDDVNEVSNFPIVLLEKAFNLEYLEIRRCRGLEELLPSQPQLGGHVTTSVHSTPSFSRLKKLSIKECHGLRYLFTSSIARKLVHLELMQVTLCESMQEILAKENEEITPEAIKLERLNTIILDSLSSLHCFYSGSDTLQFPSLIHVRVEKCPKMKSFSTADAESLSGIRLTLDGKPILHQDINSTAKIIQGSEFFEAVDKECFSDGREQQAALDGEVGLQNNWFSNLVEEEQATDITSDDKYCNEYFEASDNECSPSLDETILRGNVKQRKIWLRNLKRVKLKRFTRAYAISSDILPHLKKLEELEVKNSDQVQDYFEASDNECSPSLDETILRGNVKQRKIWLRNLKRVKLKRFTRAYAISSDILPHLKKLEELEVKNSDQVQDYFEASNNECSPSFDETILRGNVKQRKVWLRSLKRVKLKRFTRAYAISSDIVSRLNKLEELEVKNSDQVQEYFEALDKKCSPTFDETILRGNVKQQNIWLRNLKRLKLKRFTRAYVIPSYILPLLKKLEELEVKDSDQVEVIFDISDNEKLTTFPLKVLTLKRLSKLRKVWEMNTEGDTFSLLREVVVSSCENLQTLFSMAKNHKQLEKLEIDSCDKLLEMVDNEEGTLADATKMFVFPYLEKLYLHDLPELTYFYPETFTLNCPSLNQLAVLYCHKLKLFPSVYPSEDGEGIVNRLSLISDEKVKQSITESVIPNMKVLNLDWKHISALSLWFKLEQFMEDLEHLQEVSLSCFHPDENEKPVLQFEILQKAPNLEALDMGFLSSPEIFLAQTLKIGEDGILGQLKTLNLYEVSNLHSMESEDKSLLNTICEKLHELNVFSCHNLTTLIHSVSFSCLKRVKVYDCPDIQFLFTSSAAKTLTNLEEITVQECESVKEIVAKEREATSEIKFERLHTIILESLPSLICFYSGSDTLHLPSLINVDITECSNMKIFSQGDIVANEDLFSNQNLLANVKRMFQPQVQGIRDTQNAKI</sequence>
<keyword evidence="1" id="KW-0611">Plant defense</keyword>
<evidence type="ECO:0000313" key="4">
    <source>
        <dbReference type="Proteomes" id="UP001189624"/>
    </source>
</evidence>
<dbReference type="Gramene" id="rna-AYBTSS11_LOCUS14011">
    <property type="protein sequence ID" value="CAJ1949988.1"/>
    <property type="gene ID" value="gene-AYBTSS11_LOCUS14011"/>
</dbReference>
<feature type="domain" description="Disease resistance protein At4g27190-like leucine-rich repeats" evidence="2">
    <location>
        <begin position="478"/>
        <end position="606"/>
    </location>
</feature>
<keyword evidence="4" id="KW-1185">Reference proteome</keyword>
<name>A0AA86VMX3_9FABA</name>
<protein>
    <recommendedName>
        <fullName evidence="2">Disease resistance protein At4g27190-like leucine-rich repeats domain-containing protein</fullName>
    </recommendedName>
</protein>
<feature type="domain" description="Disease resistance protein At4g27190-like leucine-rich repeats" evidence="2">
    <location>
        <begin position="1197"/>
        <end position="1327"/>
    </location>
</feature>
<feature type="domain" description="Disease resistance protein At4g27190-like leucine-rich repeats" evidence="2">
    <location>
        <begin position="2"/>
        <end position="121"/>
    </location>
</feature>
<evidence type="ECO:0000259" key="2">
    <source>
        <dbReference type="Pfam" id="PF23247"/>
    </source>
</evidence>
<dbReference type="Gene3D" id="3.80.10.10">
    <property type="entry name" value="Ribonuclease Inhibitor"/>
    <property type="match status" value="6"/>
</dbReference>
<dbReference type="InterPro" id="IPR057135">
    <property type="entry name" value="At4g27190-like_LRR"/>
</dbReference>
<dbReference type="EMBL" id="OY731401">
    <property type="protein sequence ID" value="CAJ1949988.1"/>
    <property type="molecule type" value="Genomic_DNA"/>
</dbReference>
<dbReference type="SUPFAM" id="SSF52058">
    <property type="entry name" value="L domain-like"/>
    <property type="match status" value="1"/>
</dbReference>
<dbReference type="InterPro" id="IPR050905">
    <property type="entry name" value="Plant_NBS-LRR"/>
</dbReference>
<dbReference type="InterPro" id="IPR032675">
    <property type="entry name" value="LRR_dom_sf"/>
</dbReference>
<accession>A0AA86VMX3</accession>
<dbReference type="SUPFAM" id="SSF52047">
    <property type="entry name" value="RNI-like"/>
    <property type="match status" value="3"/>
</dbReference>
<reference evidence="3" key="1">
    <citation type="submission" date="2023-10" db="EMBL/GenBank/DDBJ databases">
        <authorList>
            <person name="Domelevo Entfellner J.-B."/>
        </authorList>
    </citation>
    <scope>NUCLEOTIDE SEQUENCE</scope>
</reference>
<evidence type="ECO:0000313" key="3">
    <source>
        <dbReference type="EMBL" id="CAJ1949988.1"/>
    </source>
</evidence>
<organism evidence="3 4">
    <name type="scientific">Sphenostylis stenocarpa</name>
    <dbReference type="NCBI Taxonomy" id="92480"/>
    <lineage>
        <taxon>Eukaryota</taxon>
        <taxon>Viridiplantae</taxon>
        <taxon>Streptophyta</taxon>
        <taxon>Embryophyta</taxon>
        <taxon>Tracheophyta</taxon>
        <taxon>Spermatophyta</taxon>
        <taxon>Magnoliopsida</taxon>
        <taxon>eudicotyledons</taxon>
        <taxon>Gunneridae</taxon>
        <taxon>Pentapetalae</taxon>
        <taxon>rosids</taxon>
        <taxon>fabids</taxon>
        <taxon>Fabales</taxon>
        <taxon>Fabaceae</taxon>
        <taxon>Papilionoideae</taxon>
        <taxon>50 kb inversion clade</taxon>
        <taxon>NPAAA clade</taxon>
        <taxon>indigoferoid/millettioid clade</taxon>
        <taxon>Phaseoleae</taxon>
        <taxon>Sphenostylis</taxon>
    </lineage>
</organism>
<dbReference type="Proteomes" id="UP001189624">
    <property type="component" value="Chromosome 4"/>
</dbReference>
<proteinExistence type="predicted"/>
<feature type="domain" description="Disease resistance protein At4g27190-like leucine-rich repeats" evidence="2">
    <location>
        <begin position="1562"/>
        <end position="1662"/>
    </location>
</feature>